<dbReference type="EMBL" id="SPHZ02000010">
    <property type="protein sequence ID" value="KAF0895300.1"/>
    <property type="molecule type" value="Genomic_DNA"/>
</dbReference>
<evidence type="ECO:0000313" key="1">
    <source>
        <dbReference type="EMBL" id="KAF0895300.1"/>
    </source>
</evidence>
<accession>A0A6G1C551</accession>
<organism evidence="1 2">
    <name type="scientific">Oryza meyeriana var. granulata</name>
    <dbReference type="NCBI Taxonomy" id="110450"/>
    <lineage>
        <taxon>Eukaryota</taxon>
        <taxon>Viridiplantae</taxon>
        <taxon>Streptophyta</taxon>
        <taxon>Embryophyta</taxon>
        <taxon>Tracheophyta</taxon>
        <taxon>Spermatophyta</taxon>
        <taxon>Magnoliopsida</taxon>
        <taxon>Liliopsida</taxon>
        <taxon>Poales</taxon>
        <taxon>Poaceae</taxon>
        <taxon>BOP clade</taxon>
        <taxon>Oryzoideae</taxon>
        <taxon>Oryzeae</taxon>
        <taxon>Oryzinae</taxon>
        <taxon>Oryza</taxon>
        <taxon>Oryza meyeriana</taxon>
    </lineage>
</organism>
<name>A0A6G1C551_9ORYZ</name>
<keyword evidence="2" id="KW-1185">Reference proteome</keyword>
<gene>
    <name evidence="1" type="ORF">E2562_008610</name>
</gene>
<reference evidence="1 2" key="1">
    <citation type="submission" date="2019-11" db="EMBL/GenBank/DDBJ databases">
        <title>Whole genome sequence of Oryza granulata.</title>
        <authorList>
            <person name="Li W."/>
        </authorList>
    </citation>
    <scope>NUCLEOTIDE SEQUENCE [LARGE SCALE GENOMIC DNA]</scope>
    <source>
        <strain evidence="2">cv. Menghai</strain>
        <tissue evidence="1">Leaf</tissue>
    </source>
</reference>
<evidence type="ECO:0000313" key="2">
    <source>
        <dbReference type="Proteomes" id="UP000479710"/>
    </source>
</evidence>
<protein>
    <submittedName>
        <fullName evidence="1">Uncharacterized protein</fullName>
    </submittedName>
</protein>
<comment type="caution">
    <text evidence="1">The sequence shown here is derived from an EMBL/GenBank/DDBJ whole genome shotgun (WGS) entry which is preliminary data.</text>
</comment>
<sequence>MKPNMIQTSVEAAKKKKHNPLIDWGTLMAYKLDRSANTKDYVYNAFLKLEKTSTVTNIDGSELLAHVIVAVQQQLAGFLPEKCSNLDGLYHDPESVDLRIHAPSLLEAAKCKDPSHTTVNVGHTVETRPPSHKLDCLVKAAGQYGQSHDPDNRRTIRCISGAPRVRTDRPDRLHSQPIRVIRTGYPDHPRVRWPGLSADMIRIVRAINWPKGLD</sequence>
<proteinExistence type="predicted"/>
<dbReference type="Proteomes" id="UP000479710">
    <property type="component" value="Unassembled WGS sequence"/>
</dbReference>
<dbReference type="AlphaFoldDB" id="A0A6G1C551"/>